<name>A0AAD9J2P7_RIDPI</name>
<comment type="caution">
    <text evidence="1">The sequence shown here is derived from an EMBL/GenBank/DDBJ whole genome shotgun (WGS) entry which is preliminary data.</text>
</comment>
<organism evidence="1 2">
    <name type="scientific">Ridgeia piscesae</name>
    <name type="common">Tubeworm</name>
    <dbReference type="NCBI Taxonomy" id="27915"/>
    <lineage>
        <taxon>Eukaryota</taxon>
        <taxon>Metazoa</taxon>
        <taxon>Spiralia</taxon>
        <taxon>Lophotrochozoa</taxon>
        <taxon>Annelida</taxon>
        <taxon>Polychaeta</taxon>
        <taxon>Sedentaria</taxon>
        <taxon>Canalipalpata</taxon>
        <taxon>Sabellida</taxon>
        <taxon>Siboglinidae</taxon>
        <taxon>Ridgeia</taxon>
    </lineage>
</organism>
<dbReference type="Proteomes" id="UP001209878">
    <property type="component" value="Unassembled WGS sequence"/>
</dbReference>
<dbReference type="AlphaFoldDB" id="A0AAD9J2P7"/>
<evidence type="ECO:0000313" key="2">
    <source>
        <dbReference type="Proteomes" id="UP001209878"/>
    </source>
</evidence>
<accession>A0AAD9J2P7</accession>
<dbReference type="EMBL" id="JAODUO010003926">
    <property type="protein sequence ID" value="KAK2145454.1"/>
    <property type="molecule type" value="Genomic_DNA"/>
</dbReference>
<evidence type="ECO:0000313" key="1">
    <source>
        <dbReference type="EMBL" id="KAK2145454.1"/>
    </source>
</evidence>
<sequence>MTAIPFHCALEAPVSDYTQWSLSFQFRRCKNQRNIRARTHIVDGLVQVVSSKMAAVRLYVTLAVLLFATCLHTSEGWFSPAYRPCYQVHCRWLSWSSWGSCNSDCSWTVGVGLLSTQVTNMYWYHFVDSVLQYLQHAETNPQPHELSLWRELVLGSLQGDQHLQLRPRTMRDFPGERCLVLSVSVLLRGKSTRQFRQVVVRPVSDPF</sequence>
<reference evidence="1" key="1">
    <citation type="journal article" date="2023" name="Mol. Biol. Evol.">
        <title>Third-Generation Sequencing Reveals the Adaptive Role of the Epigenome in Three Deep-Sea Polychaetes.</title>
        <authorList>
            <person name="Perez M."/>
            <person name="Aroh O."/>
            <person name="Sun Y."/>
            <person name="Lan Y."/>
            <person name="Juniper S.K."/>
            <person name="Young C.R."/>
            <person name="Angers B."/>
            <person name="Qian P.Y."/>
        </authorList>
    </citation>
    <scope>NUCLEOTIDE SEQUENCE</scope>
    <source>
        <strain evidence="1">R07B-5</strain>
    </source>
</reference>
<protein>
    <submittedName>
        <fullName evidence="1">Uncharacterized protein</fullName>
    </submittedName>
</protein>
<keyword evidence="2" id="KW-1185">Reference proteome</keyword>
<proteinExistence type="predicted"/>
<gene>
    <name evidence="1" type="ORF">NP493_3942g00000</name>
</gene>